<accession>A0A6A6T7S0</accession>
<protein>
    <submittedName>
        <fullName evidence="2">Uncharacterized protein</fullName>
    </submittedName>
</protein>
<keyword evidence="3" id="KW-1185">Reference proteome</keyword>
<evidence type="ECO:0000313" key="2">
    <source>
        <dbReference type="EMBL" id="KAF2654983.1"/>
    </source>
</evidence>
<name>A0A6A6T7S0_9PLEO</name>
<evidence type="ECO:0000313" key="3">
    <source>
        <dbReference type="Proteomes" id="UP000799324"/>
    </source>
</evidence>
<proteinExistence type="predicted"/>
<reference evidence="2" key="1">
    <citation type="journal article" date="2020" name="Stud. Mycol.">
        <title>101 Dothideomycetes genomes: a test case for predicting lifestyles and emergence of pathogens.</title>
        <authorList>
            <person name="Haridas S."/>
            <person name="Albert R."/>
            <person name="Binder M."/>
            <person name="Bloem J."/>
            <person name="Labutti K."/>
            <person name="Salamov A."/>
            <person name="Andreopoulos B."/>
            <person name="Baker S."/>
            <person name="Barry K."/>
            <person name="Bills G."/>
            <person name="Bluhm B."/>
            <person name="Cannon C."/>
            <person name="Castanera R."/>
            <person name="Culley D."/>
            <person name="Daum C."/>
            <person name="Ezra D."/>
            <person name="Gonzalez J."/>
            <person name="Henrissat B."/>
            <person name="Kuo A."/>
            <person name="Liang C."/>
            <person name="Lipzen A."/>
            <person name="Lutzoni F."/>
            <person name="Magnuson J."/>
            <person name="Mondo S."/>
            <person name="Nolan M."/>
            <person name="Ohm R."/>
            <person name="Pangilinan J."/>
            <person name="Park H.-J."/>
            <person name="Ramirez L."/>
            <person name="Alfaro M."/>
            <person name="Sun H."/>
            <person name="Tritt A."/>
            <person name="Yoshinaga Y."/>
            <person name="Zwiers L.-H."/>
            <person name="Turgeon B."/>
            <person name="Goodwin S."/>
            <person name="Spatafora J."/>
            <person name="Crous P."/>
            <person name="Grigoriev I."/>
        </authorList>
    </citation>
    <scope>NUCLEOTIDE SEQUENCE</scope>
    <source>
        <strain evidence="2">CBS 122681</strain>
    </source>
</reference>
<feature type="compositionally biased region" description="Pro residues" evidence="1">
    <location>
        <begin position="29"/>
        <end position="44"/>
    </location>
</feature>
<evidence type="ECO:0000256" key="1">
    <source>
        <dbReference type="SAM" id="MobiDB-lite"/>
    </source>
</evidence>
<dbReference type="Proteomes" id="UP000799324">
    <property type="component" value="Unassembled WGS sequence"/>
</dbReference>
<dbReference type="AlphaFoldDB" id="A0A6A6T7S0"/>
<feature type="region of interest" description="Disordered" evidence="1">
    <location>
        <begin position="26"/>
        <end position="49"/>
    </location>
</feature>
<sequence>MYHRGSYEPHLRRTMGVQHVFRVTRLRTPPRPPPSSHLPIPAKPTPEAHNLANNPASRLICYLRIHIHQALSQYAIPLISLPSGLWEPHWGRGFVLAHI</sequence>
<gene>
    <name evidence="2" type="ORF">K491DRAFT_441577</name>
</gene>
<organism evidence="2 3">
    <name type="scientific">Lophiostoma macrostomum CBS 122681</name>
    <dbReference type="NCBI Taxonomy" id="1314788"/>
    <lineage>
        <taxon>Eukaryota</taxon>
        <taxon>Fungi</taxon>
        <taxon>Dikarya</taxon>
        <taxon>Ascomycota</taxon>
        <taxon>Pezizomycotina</taxon>
        <taxon>Dothideomycetes</taxon>
        <taxon>Pleosporomycetidae</taxon>
        <taxon>Pleosporales</taxon>
        <taxon>Lophiostomataceae</taxon>
        <taxon>Lophiostoma</taxon>
    </lineage>
</organism>
<dbReference type="EMBL" id="MU004355">
    <property type="protein sequence ID" value="KAF2654983.1"/>
    <property type="molecule type" value="Genomic_DNA"/>
</dbReference>